<comment type="similarity">
    <text evidence="1">Belongs to the peptidase C40 family.</text>
</comment>
<gene>
    <name evidence="6" type="ORF">EBX29_01400</name>
</gene>
<dbReference type="SUPFAM" id="SSF54001">
    <property type="entry name" value="Cysteine proteinases"/>
    <property type="match status" value="1"/>
</dbReference>
<dbReference type="Proteomes" id="UP000699985">
    <property type="component" value="Unassembled WGS sequence"/>
</dbReference>
<dbReference type="InterPro" id="IPR041382">
    <property type="entry name" value="SH3_16"/>
</dbReference>
<dbReference type="PANTHER" id="PTHR47053:SF1">
    <property type="entry name" value="MUREIN DD-ENDOPEPTIDASE MEPH-RELATED"/>
    <property type="match status" value="1"/>
</dbReference>
<evidence type="ECO:0000313" key="7">
    <source>
        <dbReference type="Proteomes" id="UP000699985"/>
    </source>
</evidence>
<dbReference type="Gene3D" id="2.30.30.40">
    <property type="entry name" value="SH3 Domains"/>
    <property type="match status" value="1"/>
</dbReference>
<evidence type="ECO:0000256" key="2">
    <source>
        <dbReference type="ARBA" id="ARBA00022670"/>
    </source>
</evidence>
<comment type="caution">
    <text evidence="6">The sequence shown here is derived from an EMBL/GenBank/DDBJ whole genome shotgun (WGS) entry which is preliminary data.</text>
</comment>
<reference evidence="6" key="1">
    <citation type="submission" date="2018-10" db="EMBL/GenBank/DDBJ databases">
        <title>Iterative Subtractive Binning of Freshwater Chronoseries Metagenomes Recovers Nearly Complete Genomes from over Four Hundred Novel Species.</title>
        <authorList>
            <person name="Rodriguez-R L.M."/>
            <person name="Tsementzi D."/>
            <person name="Luo C."/>
            <person name="Konstantinidis K.T."/>
        </authorList>
    </citation>
    <scope>NUCLEOTIDE SEQUENCE</scope>
    <source>
        <strain evidence="6">WB8_1A_003</strain>
    </source>
</reference>
<accession>A0A966M1E2</accession>
<dbReference type="PROSITE" id="PS51935">
    <property type="entry name" value="NLPC_P60"/>
    <property type="match status" value="1"/>
</dbReference>
<keyword evidence="2" id="KW-0645">Protease</keyword>
<dbReference type="GO" id="GO:0006508">
    <property type="term" value="P:proteolysis"/>
    <property type="evidence" value="ECO:0007669"/>
    <property type="project" value="UniProtKB-KW"/>
</dbReference>
<dbReference type="Gene3D" id="3.90.1720.10">
    <property type="entry name" value="endopeptidase domain like (from Nostoc punctiforme)"/>
    <property type="match status" value="1"/>
</dbReference>
<dbReference type="InterPro" id="IPR000064">
    <property type="entry name" value="NLP_P60_dom"/>
</dbReference>
<dbReference type="GO" id="GO:0008234">
    <property type="term" value="F:cysteine-type peptidase activity"/>
    <property type="evidence" value="ECO:0007669"/>
    <property type="project" value="UniProtKB-KW"/>
</dbReference>
<evidence type="ECO:0000256" key="4">
    <source>
        <dbReference type="ARBA" id="ARBA00022807"/>
    </source>
</evidence>
<dbReference type="EMBL" id="RGMI01000040">
    <property type="protein sequence ID" value="NCU50417.1"/>
    <property type="molecule type" value="Genomic_DNA"/>
</dbReference>
<sequence length="249" mass="29147">MLLTVKNPVANIYKKNNKKSEIVTQILYGENFITYSKSGKFYRGYKAYDKYKGFIESKDLHIDKIKKTHKIISRDCSLYKKPNNKYKISKKIFFNSKISILNNKNNFIQTKIGWILKKNVKPINFKSKHFLDNVRLFLNTKYLWGGNSPKGLDCSALVQELLKFNNIYCPRDSKDQKKFFKKKISINNIKKGDLLFWKGHVAIALNNKKLVHAFGARKKVVIMGIKETIKRIYSKSKLPLLCVKRIKKL</sequence>
<dbReference type="InterPro" id="IPR038765">
    <property type="entry name" value="Papain-like_cys_pep_sf"/>
</dbReference>
<name>A0A966M1E2_9PROT</name>
<feature type="domain" description="NlpC/P60" evidence="5">
    <location>
        <begin position="124"/>
        <end position="247"/>
    </location>
</feature>
<evidence type="ECO:0000313" key="6">
    <source>
        <dbReference type="EMBL" id="NCU50417.1"/>
    </source>
</evidence>
<protein>
    <submittedName>
        <fullName evidence="6">NlpC/P60 family protein</fullName>
    </submittedName>
</protein>
<dbReference type="PANTHER" id="PTHR47053">
    <property type="entry name" value="MUREIN DD-ENDOPEPTIDASE MEPH-RELATED"/>
    <property type="match status" value="1"/>
</dbReference>
<evidence type="ECO:0000256" key="3">
    <source>
        <dbReference type="ARBA" id="ARBA00022801"/>
    </source>
</evidence>
<evidence type="ECO:0000256" key="1">
    <source>
        <dbReference type="ARBA" id="ARBA00007074"/>
    </source>
</evidence>
<keyword evidence="4" id="KW-0788">Thiol protease</keyword>
<dbReference type="AlphaFoldDB" id="A0A966M1E2"/>
<evidence type="ECO:0000259" key="5">
    <source>
        <dbReference type="PROSITE" id="PS51935"/>
    </source>
</evidence>
<proteinExistence type="inferred from homology"/>
<dbReference type="Pfam" id="PF00877">
    <property type="entry name" value="NLPC_P60"/>
    <property type="match status" value="1"/>
</dbReference>
<dbReference type="InterPro" id="IPR051202">
    <property type="entry name" value="Peptidase_C40"/>
</dbReference>
<keyword evidence="3" id="KW-0378">Hydrolase</keyword>
<dbReference type="Pfam" id="PF18348">
    <property type="entry name" value="SH3_16"/>
    <property type="match status" value="1"/>
</dbReference>
<organism evidence="6 7">
    <name type="scientific">Candidatus Fonsibacter lacus</name>
    <dbReference type="NCBI Taxonomy" id="2576439"/>
    <lineage>
        <taxon>Bacteria</taxon>
        <taxon>Pseudomonadati</taxon>
        <taxon>Pseudomonadota</taxon>
        <taxon>Alphaproteobacteria</taxon>
        <taxon>Candidatus Pelagibacterales</taxon>
        <taxon>Candidatus Pelagibacterales incertae sedis</taxon>
        <taxon>Candidatus Fonsibacter</taxon>
    </lineage>
</organism>